<dbReference type="AlphaFoldDB" id="A0A391PD31"/>
<feature type="non-terminal residue" evidence="1">
    <location>
        <position position="1"/>
    </location>
</feature>
<dbReference type="EMBL" id="BDIP01009250">
    <property type="protein sequence ID" value="GCA64972.1"/>
    <property type="molecule type" value="Genomic_DNA"/>
</dbReference>
<organism evidence="1 2">
    <name type="scientific">Kipferlia bialata</name>
    <dbReference type="NCBI Taxonomy" id="797122"/>
    <lineage>
        <taxon>Eukaryota</taxon>
        <taxon>Metamonada</taxon>
        <taxon>Carpediemonas-like organisms</taxon>
        <taxon>Kipferlia</taxon>
    </lineage>
</organism>
<proteinExistence type="predicted"/>
<dbReference type="Proteomes" id="UP000265618">
    <property type="component" value="Unassembled WGS sequence"/>
</dbReference>
<reference evidence="1 2" key="1">
    <citation type="journal article" date="2018" name="PLoS ONE">
        <title>The draft genome of Kipferlia bialata reveals reductive genome evolution in fornicate parasites.</title>
        <authorList>
            <person name="Tanifuji G."/>
            <person name="Takabayashi S."/>
            <person name="Kume K."/>
            <person name="Takagi M."/>
            <person name="Nakayama T."/>
            <person name="Kamikawa R."/>
            <person name="Inagaki Y."/>
            <person name="Hashimoto T."/>
        </authorList>
    </citation>
    <scope>NUCLEOTIDE SEQUENCE [LARGE SCALE GENOMIC DNA]</scope>
    <source>
        <strain evidence="1">NY0173</strain>
    </source>
</reference>
<keyword evidence="2" id="KW-1185">Reference proteome</keyword>
<evidence type="ECO:0000313" key="1">
    <source>
        <dbReference type="EMBL" id="GCA64972.1"/>
    </source>
</evidence>
<protein>
    <submittedName>
        <fullName evidence="1">Uncharacterized protein</fullName>
    </submittedName>
</protein>
<name>A0A391PD31_9EUKA</name>
<dbReference type="PANTHER" id="PTHR36220">
    <property type="entry name" value="UNNAMED PRODUCT"/>
    <property type="match status" value="1"/>
</dbReference>
<feature type="non-terminal residue" evidence="1">
    <location>
        <position position="203"/>
    </location>
</feature>
<evidence type="ECO:0000313" key="2">
    <source>
        <dbReference type="Proteomes" id="UP000265618"/>
    </source>
</evidence>
<sequence>VHVYKLGGEGGTEWIQHQILSEADSTQLGTSLSVYGGYLAVGAPLSQYGKGEVRVYTLSGETWAPLSVLSPASLSTDAMLGTHVSMGSTHLVAATDTTPGAVYTFEVYDAASWPVHSVTCSDSVSSLAVDADTLAVGQYLADVVEVYTYSEAVGEWGTPVSLAASDSGVWYGMGVAMDEGVLAVGAVYVASNAGAVYLYTQTG</sequence>
<dbReference type="Gene3D" id="2.130.10.130">
    <property type="entry name" value="Integrin alpha, N-terminal"/>
    <property type="match status" value="1"/>
</dbReference>
<comment type="caution">
    <text evidence="1">The sequence shown here is derived from an EMBL/GenBank/DDBJ whole genome shotgun (WGS) entry which is preliminary data.</text>
</comment>
<dbReference type="InterPro" id="IPR028994">
    <property type="entry name" value="Integrin_alpha_N"/>
</dbReference>
<dbReference type="PANTHER" id="PTHR36220:SF1">
    <property type="entry name" value="GAMMA TUBULIN COMPLEX COMPONENT C-TERMINAL DOMAIN-CONTAINING PROTEIN"/>
    <property type="match status" value="1"/>
</dbReference>
<gene>
    <name evidence="1" type="ORF">KIPB_015892</name>
</gene>
<accession>A0A391PD31</accession>